<dbReference type="InterPro" id="IPR058240">
    <property type="entry name" value="rSAM_sf"/>
</dbReference>
<reference evidence="8 9" key="1">
    <citation type="submission" date="2018-10" db="EMBL/GenBank/DDBJ databases">
        <title>Isolation from soil.</title>
        <authorList>
            <person name="Hu J."/>
        </authorList>
    </citation>
    <scope>NUCLEOTIDE SEQUENCE [LARGE SCALE GENOMIC DNA]</scope>
    <source>
        <strain evidence="8 9">NEAU-Ht49</strain>
    </source>
</reference>
<dbReference type="PROSITE" id="PS51918">
    <property type="entry name" value="RADICAL_SAM"/>
    <property type="match status" value="1"/>
</dbReference>
<feature type="domain" description="B12-binding" evidence="6">
    <location>
        <begin position="6"/>
        <end position="144"/>
    </location>
</feature>
<dbReference type="GO" id="GO:0046872">
    <property type="term" value="F:metal ion binding"/>
    <property type="evidence" value="ECO:0007669"/>
    <property type="project" value="UniProtKB-KW"/>
</dbReference>
<keyword evidence="5" id="KW-0411">Iron-sulfur</keyword>
<keyword evidence="3" id="KW-0479">Metal-binding</keyword>
<proteinExistence type="predicted"/>
<dbReference type="SUPFAM" id="SSF102114">
    <property type="entry name" value="Radical SAM enzymes"/>
    <property type="match status" value="1"/>
</dbReference>
<dbReference type="GO" id="GO:0003824">
    <property type="term" value="F:catalytic activity"/>
    <property type="evidence" value="ECO:0007669"/>
    <property type="project" value="InterPro"/>
</dbReference>
<dbReference type="SFLD" id="SFLDG01123">
    <property type="entry name" value="methyltransferase_(Class_B)"/>
    <property type="match status" value="1"/>
</dbReference>
<dbReference type="InterPro" id="IPR051198">
    <property type="entry name" value="BchE-like"/>
</dbReference>
<dbReference type="NCBIfam" id="NF033712">
    <property type="entry name" value="B12_rSAM_KedN5"/>
    <property type="match status" value="1"/>
</dbReference>
<dbReference type="AlphaFoldDB" id="A0A3M2M0Q3"/>
<organism evidence="8 9">
    <name type="scientific">Actinomadura harenae</name>
    <dbReference type="NCBI Taxonomy" id="2483351"/>
    <lineage>
        <taxon>Bacteria</taxon>
        <taxon>Bacillati</taxon>
        <taxon>Actinomycetota</taxon>
        <taxon>Actinomycetes</taxon>
        <taxon>Streptosporangiales</taxon>
        <taxon>Thermomonosporaceae</taxon>
        <taxon>Actinomadura</taxon>
    </lineage>
</organism>
<evidence type="ECO:0000256" key="3">
    <source>
        <dbReference type="ARBA" id="ARBA00022723"/>
    </source>
</evidence>
<dbReference type="OrthoDB" id="5298546at2"/>
<dbReference type="Gene3D" id="3.80.30.20">
    <property type="entry name" value="tm_1862 like domain"/>
    <property type="match status" value="1"/>
</dbReference>
<dbReference type="GO" id="GO:0005829">
    <property type="term" value="C:cytosol"/>
    <property type="evidence" value="ECO:0007669"/>
    <property type="project" value="TreeGrafter"/>
</dbReference>
<dbReference type="InterPro" id="IPR006158">
    <property type="entry name" value="Cobalamin-bd"/>
</dbReference>
<keyword evidence="2" id="KW-0949">S-adenosyl-L-methionine</keyword>
<dbReference type="SFLD" id="SFLDG01082">
    <property type="entry name" value="B12-binding_domain_containing"/>
    <property type="match status" value="1"/>
</dbReference>
<evidence type="ECO:0000259" key="7">
    <source>
        <dbReference type="PROSITE" id="PS51918"/>
    </source>
</evidence>
<dbReference type="SFLD" id="SFLDF00436">
    <property type="entry name" value="pactamycin_C-methyltransferase"/>
    <property type="match status" value="1"/>
</dbReference>
<evidence type="ECO:0000256" key="4">
    <source>
        <dbReference type="ARBA" id="ARBA00023004"/>
    </source>
</evidence>
<comment type="cofactor">
    <cofactor evidence="1">
        <name>[4Fe-4S] cluster</name>
        <dbReference type="ChEBI" id="CHEBI:49883"/>
    </cofactor>
</comment>
<name>A0A3M2M0Q3_9ACTN</name>
<dbReference type="SMART" id="SM00729">
    <property type="entry name" value="Elp3"/>
    <property type="match status" value="1"/>
</dbReference>
<dbReference type="GO" id="GO:0031419">
    <property type="term" value="F:cobalamin binding"/>
    <property type="evidence" value="ECO:0007669"/>
    <property type="project" value="InterPro"/>
</dbReference>
<feature type="domain" description="Radical SAM core" evidence="7">
    <location>
        <begin position="193"/>
        <end position="434"/>
    </location>
</feature>
<evidence type="ECO:0000313" key="8">
    <source>
        <dbReference type="EMBL" id="RMI43157.1"/>
    </source>
</evidence>
<evidence type="ECO:0000256" key="1">
    <source>
        <dbReference type="ARBA" id="ARBA00001966"/>
    </source>
</evidence>
<dbReference type="InterPro" id="IPR023404">
    <property type="entry name" value="rSAM_horseshoe"/>
</dbReference>
<dbReference type="PANTHER" id="PTHR43409:SF16">
    <property type="entry name" value="SLR0320 PROTEIN"/>
    <property type="match status" value="1"/>
</dbReference>
<comment type="caution">
    <text evidence="8">The sequence shown here is derived from an EMBL/GenBank/DDBJ whole genome shotgun (WGS) entry which is preliminary data.</text>
</comment>
<dbReference type="Proteomes" id="UP000282674">
    <property type="component" value="Unassembled WGS sequence"/>
</dbReference>
<dbReference type="EMBL" id="RFFG01000027">
    <property type="protein sequence ID" value="RMI43157.1"/>
    <property type="molecule type" value="Genomic_DNA"/>
</dbReference>
<dbReference type="InterPro" id="IPR006638">
    <property type="entry name" value="Elp3/MiaA/NifB-like_rSAM"/>
</dbReference>
<dbReference type="PROSITE" id="PS51332">
    <property type="entry name" value="B12_BINDING"/>
    <property type="match status" value="1"/>
</dbReference>
<gene>
    <name evidence="8" type="ORF">EBO15_17115</name>
</gene>
<evidence type="ECO:0000259" key="6">
    <source>
        <dbReference type="PROSITE" id="PS51332"/>
    </source>
</evidence>
<dbReference type="InterPro" id="IPR007197">
    <property type="entry name" value="rSAM"/>
</dbReference>
<dbReference type="GO" id="GO:0051539">
    <property type="term" value="F:4 iron, 4 sulfur cluster binding"/>
    <property type="evidence" value="ECO:0007669"/>
    <property type="project" value="UniProtKB-KW"/>
</dbReference>
<evidence type="ECO:0000256" key="5">
    <source>
        <dbReference type="ARBA" id="ARBA00023014"/>
    </source>
</evidence>
<sequence length="627" mass="70968">MLTIALVQQGAWDIPLDSMPLASGYLKATLDADQDIAAEIDVRICNFRGGTGLTNMARDLFSEAVPDIIGFSVLGWNYRSFACLAETFKQLNPAGLVVFGGNHVAHQAARVFREHPQVDVVVNGEGEHTMLDLVRYLLTENGDFDPHEVAGISYKRPDGTEHTTAARERIENLDIIPSPFLTGTLPMLDAAGNFRYDVALMETNRGCPYKCSFCYWGGAVGQRMRSFSRERLAEELDFFAFHESPTIVLCDSNFGLLEQDEEFVEDLIEVRNRRGYPRALETSWAKNKSARFMRIVSRLRENGFKSSFTLALQTLSDEALTDMQRKNMKVNKWEGLVDWLNDEGLDCYAELIWGAPGETPESFLDGYDRLASRVPRIAVYPLLLLPNTNYVERRDLHGFVTVRGQDDDFEYVLANRGATIAENLEMQRFIFWARIFGENQYLRHLWRPARDLTGLSQSELVQSLITAADRSADAEVAEFRELAPVIAESPAVIAGLRRLYAQPRLERFVAHWWEESVVPRFPAAWRRFALDLYDFERWSRPVYVEPAGGPPPGWRETTVADTAGYASDPVEFSYDVAEILGQWEKAQLTAPSTAATTYVFEAQSGFYEHMDNHETAAHYMGTPRRIA</sequence>
<dbReference type="Pfam" id="PF04055">
    <property type="entry name" value="Radical_SAM"/>
    <property type="match status" value="1"/>
</dbReference>
<keyword evidence="4" id="KW-0408">Iron</keyword>
<evidence type="ECO:0000313" key="9">
    <source>
        <dbReference type="Proteomes" id="UP000282674"/>
    </source>
</evidence>
<dbReference type="Gene3D" id="3.40.50.280">
    <property type="entry name" value="Cobalamin-binding domain"/>
    <property type="match status" value="1"/>
</dbReference>
<dbReference type="PANTHER" id="PTHR43409">
    <property type="entry name" value="ANAEROBIC MAGNESIUM-PROTOPORPHYRIN IX MONOMETHYL ESTER CYCLASE-RELATED"/>
    <property type="match status" value="1"/>
</dbReference>
<evidence type="ECO:0000256" key="2">
    <source>
        <dbReference type="ARBA" id="ARBA00022691"/>
    </source>
</evidence>
<dbReference type="InterPro" id="IPR034466">
    <property type="entry name" value="Methyltransferase_Class_B"/>
</dbReference>
<dbReference type="SFLD" id="SFLDS00029">
    <property type="entry name" value="Radical_SAM"/>
    <property type="match status" value="1"/>
</dbReference>
<dbReference type="RefSeq" id="WP_122195388.1">
    <property type="nucleotide sequence ID" value="NZ_JBHSKC010000013.1"/>
</dbReference>
<accession>A0A3M2M0Q3</accession>
<dbReference type="CDD" id="cd02068">
    <property type="entry name" value="radical_SAM_B12_BD"/>
    <property type="match status" value="1"/>
</dbReference>
<protein>
    <submittedName>
        <fullName evidence="8">Radical SAM protein</fullName>
    </submittedName>
</protein>
<keyword evidence="9" id="KW-1185">Reference proteome</keyword>
<dbReference type="SFLD" id="SFLDF00317">
    <property type="entry name" value="thioacetal_methlytransferase"/>
    <property type="match status" value="1"/>
</dbReference>
<dbReference type="Pfam" id="PF02310">
    <property type="entry name" value="B12-binding"/>
    <property type="match status" value="1"/>
</dbReference>